<dbReference type="RefSeq" id="WP_190248556.1">
    <property type="nucleotide sequence ID" value="NZ_BMPI01000004.1"/>
</dbReference>
<gene>
    <name evidence="1" type="ORF">GCM10007977_010710</name>
</gene>
<name>A0A917T6R5_9ACTN</name>
<protein>
    <submittedName>
        <fullName evidence="1">Uncharacterized protein</fullName>
    </submittedName>
</protein>
<reference evidence="1" key="1">
    <citation type="journal article" date="2014" name="Int. J. Syst. Evol. Microbiol.">
        <title>Complete genome sequence of Corynebacterium casei LMG S-19264T (=DSM 44701T), isolated from a smear-ripened cheese.</title>
        <authorList>
            <consortium name="US DOE Joint Genome Institute (JGI-PGF)"/>
            <person name="Walter F."/>
            <person name="Albersmeier A."/>
            <person name="Kalinowski J."/>
            <person name="Ruckert C."/>
        </authorList>
    </citation>
    <scope>NUCLEOTIDE SEQUENCE</scope>
    <source>
        <strain evidence="1">JCM 19831</strain>
    </source>
</reference>
<dbReference type="AlphaFoldDB" id="A0A917T6R5"/>
<dbReference type="EMBL" id="BMPI01000004">
    <property type="protein sequence ID" value="GGM11415.1"/>
    <property type="molecule type" value="Genomic_DNA"/>
</dbReference>
<reference evidence="1" key="2">
    <citation type="submission" date="2020-09" db="EMBL/GenBank/DDBJ databases">
        <authorList>
            <person name="Sun Q."/>
            <person name="Ohkuma M."/>
        </authorList>
    </citation>
    <scope>NUCLEOTIDE SEQUENCE</scope>
    <source>
        <strain evidence="1">JCM 19831</strain>
    </source>
</reference>
<accession>A0A917T6R5</accession>
<evidence type="ECO:0000313" key="1">
    <source>
        <dbReference type="EMBL" id="GGM11415.1"/>
    </source>
</evidence>
<keyword evidence="2" id="KW-1185">Reference proteome</keyword>
<comment type="caution">
    <text evidence="1">The sequence shown here is derived from an EMBL/GenBank/DDBJ whole genome shotgun (WGS) entry which is preliminary data.</text>
</comment>
<dbReference type="Proteomes" id="UP000642070">
    <property type="component" value="Unassembled WGS sequence"/>
</dbReference>
<sequence>MRSTSWAASASSTARETLYYAADALAWLPAQATDAISYSTRAVDAFSNRNDPAWAFGDQAGAHTNLAIARLADRDIEGAEEALAPVLDLPPEQRINGVVQSAQRVQAAIVRAGLAQDAAELIEAIEDFTRTPLKAITR</sequence>
<organism evidence="1 2">
    <name type="scientific">Dactylosporangium sucinum</name>
    <dbReference type="NCBI Taxonomy" id="1424081"/>
    <lineage>
        <taxon>Bacteria</taxon>
        <taxon>Bacillati</taxon>
        <taxon>Actinomycetota</taxon>
        <taxon>Actinomycetes</taxon>
        <taxon>Micromonosporales</taxon>
        <taxon>Micromonosporaceae</taxon>
        <taxon>Dactylosporangium</taxon>
    </lineage>
</organism>
<evidence type="ECO:0000313" key="2">
    <source>
        <dbReference type="Proteomes" id="UP000642070"/>
    </source>
</evidence>
<proteinExistence type="predicted"/>